<feature type="region of interest" description="Disordered" evidence="1">
    <location>
        <begin position="326"/>
        <end position="345"/>
    </location>
</feature>
<evidence type="ECO:0008006" key="4">
    <source>
        <dbReference type="Google" id="ProtNLM"/>
    </source>
</evidence>
<gene>
    <name evidence="2" type="ORF">SISNIDRAFT_481992</name>
</gene>
<protein>
    <recommendedName>
        <fullName evidence="4">Protein kinase domain-containing protein</fullName>
    </recommendedName>
</protein>
<dbReference type="AlphaFoldDB" id="A0A164YM52"/>
<keyword evidence="3" id="KW-1185">Reference proteome</keyword>
<evidence type="ECO:0000313" key="2">
    <source>
        <dbReference type="EMBL" id="KZS97049.1"/>
    </source>
</evidence>
<dbReference type="Gene3D" id="1.10.510.10">
    <property type="entry name" value="Transferase(Phosphotransferase) domain 1"/>
    <property type="match status" value="1"/>
</dbReference>
<organism evidence="2 3">
    <name type="scientific">Sistotremastrum niveocremeum HHB9708</name>
    <dbReference type="NCBI Taxonomy" id="1314777"/>
    <lineage>
        <taxon>Eukaryota</taxon>
        <taxon>Fungi</taxon>
        <taxon>Dikarya</taxon>
        <taxon>Basidiomycota</taxon>
        <taxon>Agaricomycotina</taxon>
        <taxon>Agaricomycetes</taxon>
        <taxon>Sistotremastrales</taxon>
        <taxon>Sistotremastraceae</taxon>
        <taxon>Sertulicium</taxon>
        <taxon>Sertulicium niveocremeum</taxon>
    </lineage>
</organism>
<accession>A0A164YM52</accession>
<evidence type="ECO:0000313" key="3">
    <source>
        <dbReference type="Proteomes" id="UP000076722"/>
    </source>
</evidence>
<reference evidence="2 3" key="1">
    <citation type="journal article" date="2016" name="Mol. Biol. Evol.">
        <title>Comparative Genomics of Early-Diverging Mushroom-Forming Fungi Provides Insights into the Origins of Lignocellulose Decay Capabilities.</title>
        <authorList>
            <person name="Nagy L.G."/>
            <person name="Riley R."/>
            <person name="Tritt A."/>
            <person name="Adam C."/>
            <person name="Daum C."/>
            <person name="Floudas D."/>
            <person name="Sun H."/>
            <person name="Yadav J.S."/>
            <person name="Pangilinan J."/>
            <person name="Larsson K.H."/>
            <person name="Matsuura K."/>
            <person name="Barry K."/>
            <person name="Labutti K."/>
            <person name="Kuo R."/>
            <person name="Ohm R.A."/>
            <person name="Bhattacharya S.S."/>
            <person name="Shirouzu T."/>
            <person name="Yoshinaga Y."/>
            <person name="Martin F.M."/>
            <person name="Grigoriev I.V."/>
            <person name="Hibbett D.S."/>
        </authorList>
    </citation>
    <scope>NUCLEOTIDE SEQUENCE [LARGE SCALE GENOMIC DNA]</scope>
    <source>
        <strain evidence="2 3">HHB9708</strain>
    </source>
</reference>
<dbReference type="SUPFAM" id="SSF56112">
    <property type="entry name" value="Protein kinase-like (PK-like)"/>
    <property type="match status" value="1"/>
</dbReference>
<name>A0A164YM52_9AGAM</name>
<dbReference type="EMBL" id="KV419397">
    <property type="protein sequence ID" value="KZS97049.1"/>
    <property type="molecule type" value="Genomic_DNA"/>
</dbReference>
<feature type="compositionally biased region" description="Basic and acidic residues" evidence="1">
    <location>
        <begin position="326"/>
        <end position="338"/>
    </location>
</feature>
<sequence length="388" mass="44439">MSLETLWNYGYTIPDDPCRLEPPSVHESTYPPPRKDARSYQTFVKKPRQFCKLKVQLLECLDQESSTSERLYPYTSQRPESERPRVFKAFAEYTKYQGLIVLKVVPPTLSDPDDLFYSFDQEAIAYGRLAKTGLCEAGYVPRCYGWYEFPPSWRSDPALAHISNHPRLSELPHSETPPKALLIEYLESASPISPWNITPEIAHEALRLLSEIHSIGLLHCDGFPRNLMVARDGKPVWIDFGSSEHSPNDRVRPQTQVKEYRTVASMLFRFLLADRTRVLRGEDIWYPNLYVSTTNQQASSSNATQLLTTSCFSDESEVEALLYTEQDRNSTSDDEHSTVLRSHNSCSHEQPSIRRSLIGMNLFRPVIPAFSAIILLWWFKTLVSPSTP</sequence>
<dbReference type="Proteomes" id="UP000076722">
    <property type="component" value="Unassembled WGS sequence"/>
</dbReference>
<dbReference type="InterPro" id="IPR011009">
    <property type="entry name" value="Kinase-like_dom_sf"/>
</dbReference>
<proteinExistence type="predicted"/>
<evidence type="ECO:0000256" key="1">
    <source>
        <dbReference type="SAM" id="MobiDB-lite"/>
    </source>
</evidence>
<dbReference type="STRING" id="1314777.A0A164YM52"/>